<organism evidence="7 8">
    <name type="scientific">Teladorsagia circumcincta</name>
    <name type="common">Brown stomach worm</name>
    <name type="synonym">Ostertagia circumcincta</name>
    <dbReference type="NCBI Taxonomy" id="45464"/>
    <lineage>
        <taxon>Eukaryota</taxon>
        <taxon>Metazoa</taxon>
        <taxon>Ecdysozoa</taxon>
        <taxon>Nematoda</taxon>
        <taxon>Chromadorea</taxon>
        <taxon>Rhabditida</taxon>
        <taxon>Rhabditina</taxon>
        <taxon>Rhabditomorpha</taxon>
        <taxon>Strongyloidea</taxon>
        <taxon>Trichostrongylidae</taxon>
        <taxon>Teladorsagia</taxon>
    </lineage>
</organism>
<dbReference type="SUPFAM" id="SSF81338">
    <property type="entry name" value="Aquaporin-like"/>
    <property type="match status" value="1"/>
</dbReference>
<evidence type="ECO:0000256" key="5">
    <source>
        <dbReference type="ARBA" id="ARBA00023136"/>
    </source>
</evidence>
<dbReference type="AlphaFoldDB" id="A0A2G9TBE6"/>
<gene>
    <name evidence="7" type="ORF">TELCIR_23396</name>
</gene>
<dbReference type="PANTHER" id="PTHR43829:SF5">
    <property type="entry name" value="AQUAPORIN-9"/>
    <property type="match status" value="1"/>
</dbReference>
<comment type="subcellular location">
    <subcellularLocation>
        <location evidence="1">Membrane</location>
        <topology evidence="1">Multi-pass membrane protein</topology>
    </subcellularLocation>
</comment>
<dbReference type="GO" id="GO:0015250">
    <property type="term" value="F:water channel activity"/>
    <property type="evidence" value="ECO:0007669"/>
    <property type="project" value="TreeGrafter"/>
</dbReference>
<dbReference type="Proteomes" id="UP000230423">
    <property type="component" value="Unassembled WGS sequence"/>
</dbReference>
<keyword evidence="2" id="KW-0813">Transport</keyword>
<evidence type="ECO:0000256" key="3">
    <source>
        <dbReference type="ARBA" id="ARBA00022692"/>
    </source>
</evidence>
<dbReference type="InterPro" id="IPR023271">
    <property type="entry name" value="Aquaporin-like"/>
</dbReference>
<evidence type="ECO:0000256" key="4">
    <source>
        <dbReference type="ARBA" id="ARBA00022989"/>
    </source>
</evidence>
<name>A0A2G9TBE6_TELCI</name>
<feature type="transmembrane region" description="Helical" evidence="6">
    <location>
        <begin position="12"/>
        <end position="34"/>
    </location>
</feature>
<dbReference type="EMBL" id="KZ387883">
    <property type="protein sequence ID" value="PIO55218.1"/>
    <property type="molecule type" value="Genomic_DNA"/>
</dbReference>
<feature type="non-terminal residue" evidence="7">
    <location>
        <position position="75"/>
    </location>
</feature>
<evidence type="ECO:0000256" key="2">
    <source>
        <dbReference type="ARBA" id="ARBA00022448"/>
    </source>
</evidence>
<dbReference type="GO" id="GO:0015254">
    <property type="term" value="F:glycerol channel activity"/>
    <property type="evidence" value="ECO:0007669"/>
    <property type="project" value="TreeGrafter"/>
</dbReference>
<sequence length="75" mass="8503">MLTFGKLSFFHFCVYFVVQTIGAFVGAAAAYGLYYDQFVNYEGNEHKIIGHKGTARCFCSFPDPHLSNLTCFFDQ</sequence>
<dbReference type="GO" id="GO:0016323">
    <property type="term" value="C:basolateral plasma membrane"/>
    <property type="evidence" value="ECO:0007669"/>
    <property type="project" value="TreeGrafter"/>
</dbReference>
<proteinExistence type="predicted"/>
<keyword evidence="8" id="KW-1185">Reference proteome</keyword>
<protein>
    <submittedName>
        <fullName evidence="7">Uncharacterized protein</fullName>
    </submittedName>
</protein>
<dbReference type="PANTHER" id="PTHR43829">
    <property type="entry name" value="AQUAPORIN OR AQUAGLYCEROPORIN RELATED"/>
    <property type="match status" value="1"/>
</dbReference>
<keyword evidence="3 6" id="KW-0812">Transmembrane</keyword>
<accession>A0A2G9TBE6</accession>
<keyword evidence="5 6" id="KW-0472">Membrane</keyword>
<evidence type="ECO:0000256" key="6">
    <source>
        <dbReference type="SAM" id="Phobius"/>
    </source>
</evidence>
<keyword evidence="4 6" id="KW-1133">Transmembrane helix</keyword>
<reference evidence="7 8" key="1">
    <citation type="submission" date="2015-09" db="EMBL/GenBank/DDBJ databases">
        <title>Draft genome of the parasitic nematode Teladorsagia circumcincta isolate WARC Sus (inbred).</title>
        <authorList>
            <person name="Mitreva M."/>
        </authorList>
    </citation>
    <scope>NUCLEOTIDE SEQUENCE [LARGE SCALE GENOMIC DNA]</scope>
    <source>
        <strain evidence="7 8">S</strain>
    </source>
</reference>
<evidence type="ECO:0000313" key="7">
    <source>
        <dbReference type="EMBL" id="PIO55218.1"/>
    </source>
</evidence>
<dbReference type="InterPro" id="IPR050363">
    <property type="entry name" value="MIP/Aquaporin"/>
</dbReference>
<evidence type="ECO:0000313" key="8">
    <source>
        <dbReference type="Proteomes" id="UP000230423"/>
    </source>
</evidence>
<evidence type="ECO:0000256" key="1">
    <source>
        <dbReference type="ARBA" id="ARBA00004141"/>
    </source>
</evidence>
<dbReference type="Gene3D" id="1.20.1080.10">
    <property type="entry name" value="Glycerol uptake facilitator protein"/>
    <property type="match status" value="1"/>
</dbReference>
<dbReference type="OrthoDB" id="3222at2759"/>